<dbReference type="RefSeq" id="WP_154416818.1">
    <property type="nucleotide sequence ID" value="NZ_VUNS01000001.1"/>
</dbReference>
<evidence type="ECO:0000313" key="2">
    <source>
        <dbReference type="EMBL" id="MST95809.1"/>
    </source>
</evidence>
<evidence type="ECO:0008006" key="4">
    <source>
        <dbReference type="Google" id="ProtNLM"/>
    </source>
</evidence>
<dbReference type="SUPFAM" id="SSF51445">
    <property type="entry name" value="(Trans)glycosidases"/>
    <property type="match status" value="1"/>
</dbReference>
<name>A0A844FZT9_9BACT</name>
<comment type="caution">
    <text evidence="2">The sequence shown here is derived from an EMBL/GenBank/DDBJ whole genome shotgun (WGS) entry which is preliminary data.</text>
</comment>
<accession>A0A844FZT9</accession>
<protein>
    <recommendedName>
        <fullName evidence="4">Cellulase (Glycosyl hydrolase family 5)</fullName>
    </recommendedName>
</protein>
<organism evidence="2 3">
    <name type="scientific">Victivallis lenta</name>
    <dbReference type="NCBI Taxonomy" id="2606640"/>
    <lineage>
        <taxon>Bacteria</taxon>
        <taxon>Pseudomonadati</taxon>
        <taxon>Lentisphaerota</taxon>
        <taxon>Lentisphaeria</taxon>
        <taxon>Victivallales</taxon>
        <taxon>Victivallaceae</taxon>
        <taxon>Victivallis</taxon>
    </lineage>
</organism>
<dbReference type="EMBL" id="VUNS01000001">
    <property type="protein sequence ID" value="MST95809.1"/>
    <property type="molecule type" value="Genomic_DNA"/>
</dbReference>
<dbReference type="Proteomes" id="UP000435649">
    <property type="component" value="Unassembled WGS sequence"/>
</dbReference>
<dbReference type="Gene3D" id="3.20.20.80">
    <property type="entry name" value="Glycosidases"/>
    <property type="match status" value="1"/>
</dbReference>
<gene>
    <name evidence="2" type="ORF">FYJ85_01965</name>
</gene>
<feature type="signal peptide" evidence="1">
    <location>
        <begin position="1"/>
        <end position="21"/>
    </location>
</feature>
<keyword evidence="3" id="KW-1185">Reference proteome</keyword>
<dbReference type="InterPro" id="IPR017853">
    <property type="entry name" value="GH"/>
</dbReference>
<keyword evidence="1" id="KW-0732">Signal</keyword>
<evidence type="ECO:0000256" key="1">
    <source>
        <dbReference type="SAM" id="SignalP"/>
    </source>
</evidence>
<proteinExistence type="predicted"/>
<sequence length="1289" mass="142264">MLMRKWILPLAVLGLTIVAAAADRLPETLRFEPQGRFDIGPVQVFLQHFGPGWKGSSQSALKPAAGYPKHSGGRYELCGKLPAGGSDNVFDVIENVTATGENAFRCDYALTAGIPIATNSLALAVDIPAGRPGVALYVGGSEVMLPEEENGVTMLDREAGQVVIVLPERQIRISGDFRVHVQDNRSFKISTFTIRLIPKGTGREVSDWKFAADFRLLPPPSGGALPASPAIDSLGNLTVGKLALRWTWYAPDWRGEVLRADDFKADAGFPRLSPDRFETSGEWSGFHTAVSAVAAGNGGIAYSARFKAAPPVDTAALALVMNMPLGEPDDVLVDGKKIVLPKEFGEICIFRGKARSLRFGCGGRTVTVEGDFTLLIQDDREWGNQYYVFRLGAIPSSGKIGDASIDLRIRVESPRTAAVDFREAFNMGFKDEKLNDGQGGWTDQGPANDLRMMKSGRFSALGVDFDIVNPERNDRRSCLVLSSGQRKFPAEKSVALDGAGEGFQYLYLLHASAWTPKPPKPVGMLVAEYADGGAKEFPVLAGRDVGNWWQPYGVANGAVAWTGENKESFVGLYLSQFPVGATPSRLTFKAADGGEAVWMIVGATLGDRRLNLRQIETPSYIVADKNWMPVEYNGNTAAGSPLDFSVYLDAPAGKYGPVTVNRAGHFSFRDAPEKRIRFFGPNLVGSSNYLDKALADDFVTKATRLGYNTVRFHHFENGLLDPRAADSLTFDPKALDEFDYLFAELKKHGIYLCLDLYASREMRPGDNVKEREGRTFERYGFEMKSLIPLSKSAMANWKEFARRLLTHRNPYTGLTYAEDPALYSLNLVNENPLVSLWNRNPALVPLFEERYVEYLKEKGLDTPENRASRGGLFIEFLNDLQIRSIEEQKRFLKDELKLTALVTDLNMTSKFTLNGVREHLDFVDNHQYWDHPRFPVQQWRMPYLFSNMSSISRLAQNPRYLMPTRIFGKPYTVTEFNFCNPNPYRVEAAPLIGGYAGLQDWDGLYRFAWSHSRDNMKKVDVPRGFDVVNDPQAQLAERIIYLLFMRGYVRPAGPAFAFSCTPEQLRALAGPPGNDGDYPAAFTELGLYGRIGTLSPAVSFPGVQKVNALNDNWEKQLPAAARAALGKLGKTGVITSAGGQITLDSKAKTLKIVAPQCEVLTFSGTMAGRVMHLAGADRYQTAALLSLDGKPLAESGRLLFIQMPNLGATRQKFSNERRSLLESWGELPILLEKCRADVELALPRMKVEALKFDGSPNGSVPSTYENGRLRFTADTASRPGGVMVYLLTR</sequence>
<evidence type="ECO:0000313" key="3">
    <source>
        <dbReference type="Proteomes" id="UP000435649"/>
    </source>
</evidence>
<reference evidence="2 3" key="1">
    <citation type="submission" date="2019-08" db="EMBL/GenBank/DDBJ databases">
        <title>In-depth cultivation of the pig gut microbiome towards novel bacterial diversity and tailored functional studies.</title>
        <authorList>
            <person name="Wylensek D."/>
            <person name="Hitch T.C.A."/>
            <person name="Clavel T."/>
        </authorList>
    </citation>
    <scope>NUCLEOTIDE SEQUENCE [LARGE SCALE GENOMIC DNA]</scope>
    <source>
        <strain evidence="2 3">BBE-744-WT-12</strain>
    </source>
</reference>
<feature type="chain" id="PRO_5032403051" description="Cellulase (Glycosyl hydrolase family 5)" evidence="1">
    <location>
        <begin position="22"/>
        <end position="1289"/>
    </location>
</feature>